<accession>A0ABP0JAZ2</accession>
<proteinExistence type="predicted"/>
<protein>
    <submittedName>
        <fullName evidence="1">Mitochondrial</fullName>
    </submittedName>
</protein>
<sequence>MQSYRSFALLVKCASDIGEVTLGTFLATLALMKDISSEFSEAYHITLSLIEELGSLRDLTVYFNKETDLLAWKVIFPQDGSIFIPSHLRVLHVTQEAFILNTSPWQNLIFGADASQVEPSRVRQILERMQMRVTLNLIEEELHEAARGTLDRKDWRKQEDGASLWLESLTYTEKVKLHLARALLMNPEVMVLHRPLHHYDADTAKMVLGLLKAHVTDRGLAMNEEGRQHRRPRTCFFTVEEKSQAQASSRKDKYIICQNVQHERTVTQACR</sequence>
<dbReference type="InterPro" id="IPR027417">
    <property type="entry name" value="P-loop_NTPase"/>
</dbReference>
<comment type="caution">
    <text evidence="1">The sequence shown here is derived from an EMBL/GenBank/DDBJ whole genome shotgun (WGS) entry which is preliminary data.</text>
</comment>
<evidence type="ECO:0000313" key="2">
    <source>
        <dbReference type="Proteomes" id="UP001642464"/>
    </source>
</evidence>
<reference evidence="1 2" key="1">
    <citation type="submission" date="2024-02" db="EMBL/GenBank/DDBJ databases">
        <authorList>
            <person name="Chen Y."/>
            <person name="Shah S."/>
            <person name="Dougan E. K."/>
            <person name="Thang M."/>
            <person name="Chan C."/>
        </authorList>
    </citation>
    <scope>NUCLEOTIDE SEQUENCE [LARGE SCALE GENOMIC DNA]</scope>
</reference>
<gene>
    <name evidence="1" type="ORF">SCF082_LOCUS11141</name>
</gene>
<evidence type="ECO:0000313" key="1">
    <source>
        <dbReference type="EMBL" id="CAK9011547.1"/>
    </source>
</evidence>
<dbReference type="Gene3D" id="3.40.50.300">
    <property type="entry name" value="P-loop containing nucleotide triphosphate hydrolases"/>
    <property type="match status" value="1"/>
</dbReference>
<dbReference type="EMBL" id="CAXAMM010006569">
    <property type="protein sequence ID" value="CAK9011547.1"/>
    <property type="molecule type" value="Genomic_DNA"/>
</dbReference>
<organism evidence="1 2">
    <name type="scientific">Durusdinium trenchii</name>
    <dbReference type="NCBI Taxonomy" id="1381693"/>
    <lineage>
        <taxon>Eukaryota</taxon>
        <taxon>Sar</taxon>
        <taxon>Alveolata</taxon>
        <taxon>Dinophyceae</taxon>
        <taxon>Suessiales</taxon>
        <taxon>Symbiodiniaceae</taxon>
        <taxon>Durusdinium</taxon>
    </lineage>
</organism>
<dbReference type="Proteomes" id="UP001642464">
    <property type="component" value="Unassembled WGS sequence"/>
</dbReference>
<keyword evidence="2" id="KW-1185">Reference proteome</keyword>
<name>A0ABP0JAZ2_9DINO</name>
<dbReference type="SUPFAM" id="SSF52540">
    <property type="entry name" value="P-loop containing nucleoside triphosphate hydrolases"/>
    <property type="match status" value="1"/>
</dbReference>